<dbReference type="InterPro" id="IPR013830">
    <property type="entry name" value="SGNH_hydro"/>
</dbReference>
<dbReference type="PROSITE" id="PS51257">
    <property type="entry name" value="PROKAR_LIPOPROTEIN"/>
    <property type="match status" value="1"/>
</dbReference>
<feature type="domain" description="SGNH hydrolase-type esterase" evidence="1">
    <location>
        <begin position="157"/>
        <end position="367"/>
    </location>
</feature>
<evidence type="ECO:0000313" key="4">
    <source>
        <dbReference type="Proteomes" id="UP001207654"/>
    </source>
</evidence>
<dbReference type="Gene3D" id="3.40.50.1110">
    <property type="entry name" value="SGNH hydrolase"/>
    <property type="match status" value="1"/>
</dbReference>
<evidence type="ECO:0000313" key="3">
    <source>
        <dbReference type="EMBL" id="MCY1083732.1"/>
    </source>
</evidence>
<dbReference type="InterPro" id="IPR052762">
    <property type="entry name" value="PCW_deacetylase/CE"/>
</dbReference>
<dbReference type="InterPro" id="IPR037461">
    <property type="entry name" value="CtCE2-like_dom"/>
</dbReference>
<feature type="domain" description="Carbohydrate esterase 2 N-terminal" evidence="2">
    <location>
        <begin position="38"/>
        <end position="148"/>
    </location>
</feature>
<dbReference type="InterPro" id="IPR036514">
    <property type="entry name" value="SGNH_hydro_sf"/>
</dbReference>
<dbReference type="PANTHER" id="PTHR37834:SF2">
    <property type="entry name" value="ESTERASE, SGNH HYDROLASE-TYPE"/>
    <property type="match status" value="1"/>
</dbReference>
<dbReference type="Pfam" id="PF13472">
    <property type="entry name" value="Lipase_GDSL_2"/>
    <property type="match status" value="1"/>
</dbReference>
<dbReference type="Gene3D" id="2.60.120.260">
    <property type="entry name" value="Galactose-binding domain-like"/>
    <property type="match status" value="1"/>
</dbReference>
<evidence type="ECO:0000259" key="1">
    <source>
        <dbReference type="Pfam" id="PF13472"/>
    </source>
</evidence>
<keyword evidence="4" id="KW-1185">Reference proteome</keyword>
<dbReference type="Proteomes" id="UP001207654">
    <property type="component" value="Unassembled WGS sequence"/>
</dbReference>
<comment type="caution">
    <text evidence="3">The sequence shown here is derived from an EMBL/GenBank/DDBJ whole genome shotgun (WGS) entry which is preliminary data.</text>
</comment>
<dbReference type="PANTHER" id="PTHR37834">
    <property type="entry name" value="GDSL-LIKE LIPASE/ACYLHYDROLASE DOMAIN PROTEIN (AFU_ORTHOLOGUE AFUA_2G00620)"/>
    <property type="match status" value="1"/>
</dbReference>
<proteinExistence type="predicted"/>
<dbReference type="EMBL" id="JAPNKA010000001">
    <property type="protein sequence ID" value="MCY1083732.1"/>
    <property type="molecule type" value="Genomic_DNA"/>
</dbReference>
<dbReference type="CDD" id="cd01831">
    <property type="entry name" value="Endoglucanase_E_like"/>
    <property type="match status" value="1"/>
</dbReference>
<organism evidence="3 4">
    <name type="scientific">Archangium lansingense</name>
    <dbReference type="NCBI Taxonomy" id="2995310"/>
    <lineage>
        <taxon>Bacteria</taxon>
        <taxon>Pseudomonadati</taxon>
        <taxon>Myxococcota</taxon>
        <taxon>Myxococcia</taxon>
        <taxon>Myxococcales</taxon>
        <taxon>Cystobacterineae</taxon>
        <taxon>Archangiaceae</taxon>
        <taxon>Archangium</taxon>
    </lineage>
</organism>
<reference evidence="3 4" key="1">
    <citation type="submission" date="2022-11" db="EMBL/GenBank/DDBJ databases">
        <title>Minimal conservation of predation-associated metabolite biosynthetic gene clusters underscores biosynthetic potential of Myxococcota including descriptions for ten novel species: Archangium lansinium sp. nov., Myxococcus landrumus sp. nov., Nannocystis bai.</title>
        <authorList>
            <person name="Ahearne A."/>
            <person name="Stevens C."/>
            <person name="Phillips K."/>
        </authorList>
    </citation>
    <scope>NUCLEOTIDE SEQUENCE [LARGE SCALE GENOMIC DNA]</scope>
    <source>
        <strain evidence="3 4">MIWBW</strain>
    </source>
</reference>
<sequence>MRLSHHLSWLLPVLFMAGCEPFEPWFDYAPDEKQLQHIGRMDWSTELGPTYAHSGVTIRFRCNCTGVDVAFEEDPDGIGVEHNNWVNIIVDGKTQAKVEILPGRNILRGARNLPRGEHTIEIVKRTEPFAGRVKFLGLSLQGVLLDPPPWPEKKMEFIGDSITCGYGNEVDIYAPTYSEPNTGYHSKNEDISQAYGSILGRRFNAEVVTTCISGTGVYRNLDGTTEGKAYPYLYKRIFPDSEKPEWKPEWFVPDVIVINLGNNDFNFMVEGTPTAPPAEEFKAAYRKFVLDLVGYYPSTKIIASVGPMMNDNYPEGAEHWTKMQRYVREMVEGLQAEGKSNVQYFAYTPIVSDPYGEDWHPTNEAHAKMADELAVRLEEIGF</sequence>
<gene>
    <name evidence="3" type="ORF">OV287_55765</name>
</gene>
<evidence type="ECO:0000259" key="2">
    <source>
        <dbReference type="Pfam" id="PF17996"/>
    </source>
</evidence>
<dbReference type="InterPro" id="IPR040794">
    <property type="entry name" value="CE2_N"/>
</dbReference>
<protein>
    <submittedName>
        <fullName evidence="3">GDSL-type esterase/lipase family protein</fullName>
    </submittedName>
</protein>
<name>A0ABT4APV1_9BACT</name>
<dbReference type="RefSeq" id="WP_267542253.1">
    <property type="nucleotide sequence ID" value="NZ_JAPNKA010000001.1"/>
</dbReference>
<accession>A0ABT4APV1</accession>
<dbReference type="SUPFAM" id="SSF52266">
    <property type="entry name" value="SGNH hydrolase"/>
    <property type="match status" value="1"/>
</dbReference>
<dbReference type="Pfam" id="PF17996">
    <property type="entry name" value="CE2_N"/>
    <property type="match status" value="1"/>
</dbReference>